<dbReference type="EMBL" id="JAGHQL010000184">
    <property type="protein sequence ID" value="KAH0536712.1"/>
    <property type="molecule type" value="Genomic_DNA"/>
</dbReference>
<sequence>MADASIKERARLGSSISSSLIGQLSSSGPLNLSSALPSTASVTPSSSAPPLELGPYVCNSSINVSIFTSLLLDYIQQTENTLDAHLLYVIINMHAAASTSSASRPAPQPKSLPLFTNLLGTIFGKDLSPYMYTPTLLRAERQDLNQSWYKTDSLDSHYFAVQILPGDIHSTLDGWPNEAHIEFSHGRRLLVGWGSVDPQMSRYNFTGDEGTIFPRGELEDERGVSSVSSGRITGGCVFNPNTTELAKTNSSWAISRALEGPYSTTEELDSVLNLATSLVSCGISPALNTTILGSTAFQDPTRYLDFSYRSTWSWEPDQPQNSSHSDPSSPSSSLFRCAAIDPTATGRWRVDDCSQHYYAACRIGSRPYDWQIADYTTTYSFANQACPPGSTFSVPRTGLENAYLWQKLLDRGNADRAGAVWIDFNSMETEGCWVTGGPNATCPYFDDTDTERRRTVLVPVIAAIIIFVVAGLTMFVKCNANRRVSRRRRRVEGGWEYEG</sequence>
<feature type="non-terminal residue" evidence="12">
    <location>
        <position position="1"/>
    </location>
</feature>
<comment type="caution">
    <text evidence="12">The sequence shown here is derived from an EMBL/GenBank/DDBJ whole genome shotgun (WGS) entry which is preliminary data.</text>
</comment>
<evidence type="ECO:0000256" key="1">
    <source>
        <dbReference type="ARBA" id="ARBA00004479"/>
    </source>
</evidence>
<organism evidence="12 13">
    <name type="scientific">Glutinoglossum americanum</name>
    <dbReference type="NCBI Taxonomy" id="1670608"/>
    <lineage>
        <taxon>Eukaryota</taxon>
        <taxon>Fungi</taxon>
        <taxon>Dikarya</taxon>
        <taxon>Ascomycota</taxon>
        <taxon>Pezizomycotina</taxon>
        <taxon>Geoglossomycetes</taxon>
        <taxon>Geoglossales</taxon>
        <taxon>Geoglossaceae</taxon>
        <taxon>Glutinoglossum</taxon>
    </lineage>
</organism>
<evidence type="ECO:0000259" key="11">
    <source>
        <dbReference type="Pfam" id="PF25506"/>
    </source>
</evidence>
<dbReference type="Proteomes" id="UP000698800">
    <property type="component" value="Unassembled WGS sequence"/>
</dbReference>
<evidence type="ECO:0000313" key="12">
    <source>
        <dbReference type="EMBL" id="KAH0536712.1"/>
    </source>
</evidence>
<keyword evidence="2 10" id="KW-0812">Transmembrane</keyword>
<feature type="domain" description="MTC6 partial TIM-barrel" evidence="11">
    <location>
        <begin position="56"/>
        <end position="292"/>
    </location>
</feature>
<dbReference type="GO" id="GO:0016020">
    <property type="term" value="C:membrane"/>
    <property type="evidence" value="ECO:0007669"/>
    <property type="project" value="UniProtKB-SubCell"/>
</dbReference>
<dbReference type="InterPro" id="IPR016187">
    <property type="entry name" value="CTDL_fold"/>
</dbReference>
<comment type="function">
    <text evidence="7">May be involved in telomere capping.</text>
</comment>
<dbReference type="OrthoDB" id="5573651at2759"/>
<evidence type="ECO:0000313" key="13">
    <source>
        <dbReference type="Proteomes" id="UP000698800"/>
    </source>
</evidence>
<evidence type="ECO:0000256" key="8">
    <source>
        <dbReference type="ARBA" id="ARBA00038159"/>
    </source>
</evidence>
<keyword evidence="3" id="KW-0732">Signal</keyword>
<comment type="subcellular location">
    <subcellularLocation>
        <location evidence="1">Membrane</location>
        <topology evidence="1">Single-pass type I membrane protein</topology>
    </subcellularLocation>
</comment>
<proteinExistence type="inferred from homology"/>
<accession>A0A9P8KXH4</accession>
<evidence type="ECO:0000256" key="4">
    <source>
        <dbReference type="ARBA" id="ARBA00022989"/>
    </source>
</evidence>
<dbReference type="SUPFAM" id="SSF56436">
    <property type="entry name" value="C-type lectin-like"/>
    <property type="match status" value="1"/>
</dbReference>
<protein>
    <recommendedName>
        <fullName evidence="9">Maintenance of telomere capping protein 6</fullName>
    </recommendedName>
</protein>
<dbReference type="PANTHER" id="PTHR35518:SF2">
    <property type="entry name" value="MAINTENANCE OF TELOMERE CAPPING PROTEIN 6"/>
    <property type="match status" value="1"/>
</dbReference>
<keyword evidence="4 10" id="KW-1133">Transmembrane helix</keyword>
<evidence type="ECO:0000256" key="2">
    <source>
        <dbReference type="ARBA" id="ARBA00022692"/>
    </source>
</evidence>
<evidence type="ECO:0000256" key="9">
    <source>
        <dbReference type="ARBA" id="ARBA00039865"/>
    </source>
</evidence>
<keyword evidence="13" id="KW-1185">Reference proteome</keyword>
<keyword evidence="6" id="KW-0325">Glycoprotein</keyword>
<keyword evidence="5 10" id="KW-0472">Membrane</keyword>
<dbReference type="InterPro" id="IPR051008">
    <property type="entry name" value="Telomere_Capping_Maintenance"/>
</dbReference>
<dbReference type="Pfam" id="PF25506">
    <property type="entry name" value="TIM-barrel_MTC6"/>
    <property type="match status" value="1"/>
</dbReference>
<dbReference type="PANTHER" id="PTHR35518">
    <property type="entry name" value="MAINTENANCE OF TELOMOERE CAPPING"/>
    <property type="match status" value="1"/>
</dbReference>
<reference evidence="12" key="1">
    <citation type="submission" date="2021-03" db="EMBL/GenBank/DDBJ databases">
        <title>Comparative genomics and phylogenomic investigation of the class Geoglossomycetes provide insights into ecological specialization and systematics.</title>
        <authorList>
            <person name="Melie T."/>
            <person name="Pirro S."/>
            <person name="Miller A.N."/>
            <person name="Quandt A."/>
        </authorList>
    </citation>
    <scope>NUCLEOTIDE SEQUENCE</scope>
    <source>
        <strain evidence="12">GBOQ0MN5Z8</strain>
    </source>
</reference>
<evidence type="ECO:0000256" key="10">
    <source>
        <dbReference type="SAM" id="Phobius"/>
    </source>
</evidence>
<dbReference type="AlphaFoldDB" id="A0A9P8KXH4"/>
<dbReference type="InterPro" id="IPR057530">
    <property type="entry name" value="TIM-barrel_MTC6"/>
</dbReference>
<evidence type="ECO:0000256" key="5">
    <source>
        <dbReference type="ARBA" id="ARBA00023136"/>
    </source>
</evidence>
<comment type="similarity">
    <text evidence="8">Belongs to the MTC6 family.</text>
</comment>
<evidence type="ECO:0000256" key="3">
    <source>
        <dbReference type="ARBA" id="ARBA00022729"/>
    </source>
</evidence>
<evidence type="ECO:0000256" key="7">
    <source>
        <dbReference type="ARBA" id="ARBA00037703"/>
    </source>
</evidence>
<name>A0A9P8KXH4_9PEZI</name>
<gene>
    <name evidence="12" type="ORF">FGG08_006420</name>
</gene>
<evidence type="ECO:0000256" key="6">
    <source>
        <dbReference type="ARBA" id="ARBA00023180"/>
    </source>
</evidence>
<feature type="transmembrane region" description="Helical" evidence="10">
    <location>
        <begin position="456"/>
        <end position="480"/>
    </location>
</feature>